<dbReference type="EMBL" id="ARYL01000004">
    <property type="protein sequence ID" value="KDA03739.1"/>
    <property type="molecule type" value="Genomic_DNA"/>
</dbReference>
<feature type="signal peptide" evidence="1">
    <location>
        <begin position="1"/>
        <end position="20"/>
    </location>
</feature>
<dbReference type="eggNOG" id="ENOG502ZRAX">
    <property type="taxonomic scope" value="Bacteria"/>
</dbReference>
<dbReference type="STRING" id="1280953.HOC_04642"/>
<reference evidence="2 3" key="1">
    <citation type="journal article" date="2014" name="Antonie Van Leeuwenhoek">
        <title>Hyphomonas beringensis sp. nov. and Hyphomonas chukchiensis sp. nov., isolated from surface seawater of the Bering Sea and Chukchi Sea.</title>
        <authorList>
            <person name="Li C."/>
            <person name="Lai Q."/>
            <person name="Li G."/>
            <person name="Dong C."/>
            <person name="Wang J."/>
            <person name="Liao Y."/>
            <person name="Shao Z."/>
        </authorList>
    </citation>
    <scope>NUCLEOTIDE SEQUENCE [LARGE SCALE GENOMIC DNA]</scope>
    <source>
        <strain evidence="2 3">SCH89</strain>
    </source>
</reference>
<evidence type="ECO:0000313" key="3">
    <source>
        <dbReference type="Proteomes" id="UP000024942"/>
    </source>
</evidence>
<dbReference type="AlphaFoldDB" id="A0A059GAH7"/>
<sequence>MMRTRFAAILLGLAGLTACASVEPKPCTAEWVDYKTDKVLKKFASNNRGMINDLRRLQNADGDVDPFVAMQLLSKKNQIERFADTFQTIVVPELQAAVDQCGDAELIPAFTEFLRNEGVGDATLQWVGPLIGLMQDMREPQNQRPNTL</sequence>
<dbReference type="PATRIC" id="fig|1280953.3.peg.938"/>
<comment type="caution">
    <text evidence="2">The sequence shown here is derived from an EMBL/GenBank/DDBJ whole genome shotgun (WGS) entry which is preliminary data.</text>
</comment>
<name>A0A059GAH7_9PROT</name>
<dbReference type="RefSeq" id="WP_035536168.1">
    <property type="nucleotide sequence ID" value="NZ_ARYL01000004.1"/>
</dbReference>
<keyword evidence="1" id="KW-0732">Signal</keyword>
<protein>
    <submittedName>
        <fullName evidence="2">Putative lipoprotein</fullName>
    </submittedName>
</protein>
<dbReference type="PROSITE" id="PS51257">
    <property type="entry name" value="PROKAR_LIPOPROTEIN"/>
    <property type="match status" value="1"/>
</dbReference>
<feature type="chain" id="PRO_5001573433" evidence="1">
    <location>
        <begin position="21"/>
        <end position="148"/>
    </location>
</feature>
<evidence type="ECO:0000313" key="2">
    <source>
        <dbReference type="EMBL" id="KDA03739.1"/>
    </source>
</evidence>
<organism evidence="2 3">
    <name type="scientific">Hyphomonas oceanitis SCH89</name>
    <dbReference type="NCBI Taxonomy" id="1280953"/>
    <lineage>
        <taxon>Bacteria</taxon>
        <taxon>Pseudomonadati</taxon>
        <taxon>Pseudomonadota</taxon>
        <taxon>Alphaproteobacteria</taxon>
        <taxon>Hyphomonadales</taxon>
        <taxon>Hyphomonadaceae</taxon>
        <taxon>Hyphomonas</taxon>
    </lineage>
</organism>
<dbReference type="Proteomes" id="UP000024942">
    <property type="component" value="Unassembled WGS sequence"/>
</dbReference>
<accession>A0A059GAH7</accession>
<dbReference type="OrthoDB" id="7618991at2"/>
<proteinExistence type="predicted"/>
<keyword evidence="3" id="KW-1185">Reference proteome</keyword>
<gene>
    <name evidence="2" type="ORF">HOC_04642</name>
</gene>
<evidence type="ECO:0000256" key="1">
    <source>
        <dbReference type="SAM" id="SignalP"/>
    </source>
</evidence>
<keyword evidence="2" id="KW-0449">Lipoprotein</keyword>